<accession>A0ABS1C4M6</accession>
<name>A0ABS1C4M6_9BACT</name>
<feature type="region of interest" description="Disordered" evidence="1">
    <location>
        <begin position="44"/>
        <end position="64"/>
    </location>
</feature>
<organism evidence="3 4">
    <name type="scientific">Adhaeribacter terrigena</name>
    <dbReference type="NCBI Taxonomy" id="2793070"/>
    <lineage>
        <taxon>Bacteria</taxon>
        <taxon>Pseudomonadati</taxon>
        <taxon>Bacteroidota</taxon>
        <taxon>Cytophagia</taxon>
        <taxon>Cytophagales</taxon>
        <taxon>Hymenobacteraceae</taxon>
        <taxon>Adhaeribacter</taxon>
    </lineage>
</organism>
<sequence>MKKLPAYLLVFCLTLPIHARLAKAPSAENLNAAIALNHKKKSKFLEKEKKPQPYPEQNYGLYTF</sequence>
<protein>
    <submittedName>
        <fullName evidence="3">Uncharacterized protein</fullName>
    </submittedName>
</protein>
<comment type="caution">
    <text evidence="3">The sequence shown here is derived from an EMBL/GenBank/DDBJ whole genome shotgun (WGS) entry which is preliminary data.</text>
</comment>
<evidence type="ECO:0000313" key="4">
    <source>
        <dbReference type="Proteomes" id="UP000644147"/>
    </source>
</evidence>
<evidence type="ECO:0000313" key="3">
    <source>
        <dbReference type="EMBL" id="MBK0404309.1"/>
    </source>
</evidence>
<proteinExistence type="predicted"/>
<dbReference type="RefSeq" id="WP_200507149.1">
    <property type="nucleotide sequence ID" value="NZ_JAEHFX010000008.1"/>
</dbReference>
<keyword evidence="4" id="KW-1185">Reference proteome</keyword>
<evidence type="ECO:0000256" key="1">
    <source>
        <dbReference type="SAM" id="MobiDB-lite"/>
    </source>
</evidence>
<gene>
    <name evidence="3" type="ORF">I5M27_15030</name>
</gene>
<reference evidence="3 4" key="1">
    <citation type="submission" date="2020-12" db="EMBL/GenBank/DDBJ databases">
        <title>Bacterial novel species Adhaeribacter sp. BT258 isolated from soil.</title>
        <authorList>
            <person name="Jung H.-Y."/>
        </authorList>
    </citation>
    <scope>NUCLEOTIDE SEQUENCE [LARGE SCALE GENOMIC DNA]</scope>
    <source>
        <strain evidence="3 4">BT258</strain>
    </source>
</reference>
<dbReference type="Proteomes" id="UP000644147">
    <property type="component" value="Unassembled WGS sequence"/>
</dbReference>
<dbReference type="EMBL" id="JAEHFX010000008">
    <property type="protein sequence ID" value="MBK0404309.1"/>
    <property type="molecule type" value="Genomic_DNA"/>
</dbReference>
<feature type="chain" id="PRO_5046423945" evidence="2">
    <location>
        <begin position="20"/>
        <end position="64"/>
    </location>
</feature>
<feature type="signal peptide" evidence="2">
    <location>
        <begin position="1"/>
        <end position="19"/>
    </location>
</feature>
<evidence type="ECO:0000256" key="2">
    <source>
        <dbReference type="SAM" id="SignalP"/>
    </source>
</evidence>
<keyword evidence="2" id="KW-0732">Signal</keyword>